<evidence type="ECO:0000256" key="1">
    <source>
        <dbReference type="ARBA" id="ARBA00010718"/>
    </source>
</evidence>
<dbReference type="EMBL" id="JAVRBK010000001">
    <property type="protein sequence ID" value="KAK5649839.1"/>
    <property type="molecule type" value="Genomic_DNA"/>
</dbReference>
<comment type="catalytic activity">
    <reaction evidence="6">
        <text>hydrogencarbonate + H(+) = CO2 + H2O</text>
        <dbReference type="Rhea" id="RHEA:10748"/>
        <dbReference type="ChEBI" id="CHEBI:15377"/>
        <dbReference type="ChEBI" id="CHEBI:15378"/>
        <dbReference type="ChEBI" id="CHEBI:16526"/>
        <dbReference type="ChEBI" id="CHEBI:17544"/>
        <dbReference type="EC" id="4.2.1.1"/>
    </reaction>
</comment>
<evidence type="ECO:0000256" key="5">
    <source>
        <dbReference type="ARBA" id="ARBA00023180"/>
    </source>
</evidence>
<reference evidence="8 9" key="1">
    <citation type="journal article" date="2024" name="Insects">
        <title>An Improved Chromosome-Level Genome Assembly of the Firefly Pyrocoelia pectoralis.</title>
        <authorList>
            <person name="Fu X."/>
            <person name="Meyer-Rochow V.B."/>
            <person name="Ballantyne L."/>
            <person name="Zhu X."/>
        </authorList>
    </citation>
    <scope>NUCLEOTIDE SEQUENCE [LARGE SCALE GENOMIC DNA]</scope>
    <source>
        <strain evidence="8">XCY_ONT2</strain>
    </source>
</reference>
<evidence type="ECO:0000256" key="4">
    <source>
        <dbReference type="ARBA" id="ARBA00022833"/>
    </source>
</evidence>
<keyword evidence="3 6" id="KW-0479">Metal-binding</keyword>
<keyword evidence="6" id="KW-0456">Lyase</keyword>
<dbReference type="Proteomes" id="UP001329430">
    <property type="component" value="Chromosome 1"/>
</dbReference>
<evidence type="ECO:0000313" key="8">
    <source>
        <dbReference type="EMBL" id="KAK5649839.1"/>
    </source>
</evidence>
<dbReference type="InterPro" id="IPR001148">
    <property type="entry name" value="CA_dom"/>
</dbReference>
<feature type="domain" description="Alpha-carbonic anhydrase" evidence="7">
    <location>
        <begin position="27"/>
        <end position="281"/>
    </location>
</feature>
<organism evidence="8 9">
    <name type="scientific">Pyrocoelia pectoralis</name>
    <dbReference type="NCBI Taxonomy" id="417401"/>
    <lineage>
        <taxon>Eukaryota</taxon>
        <taxon>Metazoa</taxon>
        <taxon>Ecdysozoa</taxon>
        <taxon>Arthropoda</taxon>
        <taxon>Hexapoda</taxon>
        <taxon>Insecta</taxon>
        <taxon>Pterygota</taxon>
        <taxon>Neoptera</taxon>
        <taxon>Endopterygota</taxon>
        <taxon>Coleoptera</taxon>
        <taxon>Polyphaga</taxon>
        <taxon>Elateriformia</taxon>
        <taxon>Elateroidea</taxon>
        <taxon>Lampyridae</taxon>
        <taxon>Lampyrinae</taxon>
        <taxon>Pyrocoelia</taxon>
    </lineage>
</organism>
<accession>A0AAN7VSN7</accession>
<keyword evidence="5" id="KW-0325">Glycoprotein</keyword>
<evidence type="ECO:0000256" key="6">
    <source>
        <dbReference type="RuleBase" id="RU367011"/>
    </source>
</evidence>
<dbReference type="PANTHER" id="PTHR18952:SF124">
    <property type="entry name" value="CARBONIC ANHYDRASE 7"/>
    <property type="match status" value="1"/>
</dbReference>
<evidence type="ECO:0000256" key="3">
    <source>
        <dbReference type="ARBA" id="ARBA00022723"/>
    </source>
</evidence>
<dbReference type="SUPFAM" id="SSF51069">
    <property type="entry name" value="Carbonic anhydrase"/>
    <property type="match status" value="1"/>
</dbReference>
<evidence type="ECO:0000313" key="9">
    <source>
        <dbReference type="Proteomes" id="UP001329430"/>
    </source>
</evidence>
<comment type="caution">
    <text evidence="8">The sequence shown here is derived from an EMBL/GenBank/DDBJ whole genome shotgun (WGS) entry which is preliminary data.</text>
</comment>
<name>A0AAN7VSN7_9COLE</name>
<dbReference type="CDD" id="cd00326">
    <property type="entry name" value="alpha_CA"/>
    <property type="match status" value="1"/>
</dbReference>
<comment type="similarity">
    <text evidence="1 6">Belongs to the alpha-carbonic anhydrase family.</text>
</comment>
<dbReference type="GO" id="GO:0005737">
    <property type="term" value="C:cytoplasm"/>
    <property type="evidence" value="ECO:0007669"/>
    <property type="project" value="TreeGrafter"/>
</dbReference>
<dbReference type="Gene3D" id="3.10.200.10">
    <property type="entry name" value="Alpha carbonic anhydrase"/>
    <property type="match status" value="1"/>
</dbReference>
<comment type="function">
    <text evidence="6">Reversible hydration of carbon dioxide.</text>
</comment>
<dbReference type="PROSITE" id="PS00162">
    <property type="entry name" value="ALPHA_CA_1"/>
    <property type="match status" value="1"/>
</dbReference>
<evidence type="ECO:0000259" key="7">
    <source>
        <dbReference type="PROSITE" id="PS51144"/>
    </source>
</evidence>
<protein>
    <recommendedName>
        <fullName evidence="2 6">Carbonic anhydrase</fullName>
        <ecNumber evidence="2 6">4.2.1.1</ecNumber>
    </recommendedName>
</protein>
<dbReference type="InterPro" id="IPR023561">
    <property type="entry name" value="Carbonic_anhydrase_a-class"/>
</dbReference>
<gene>
    <name evidence="8" type="ORF">RI129_000868</name>
</gene>
<keyword evidence="9" id="KW-1185">Reference proteome</keyword>
<dbReference type="EC" id="4.2.1.1" evidence="2 6"/>
<dbReference type="PANTHER" id="PTHR18952">
    <property type="entry name" value="CARBONIC ANHYDRASE"/>
    <property type="match status" value="1"/>
</dbReference>
<keyword evidence="4 6" id="KW-0862">Zinc</keyword>
<comment type="cofactor">
    <cofactor evidence="6">
        <name>Zn(2+)</name>
        <dbReference type="ChEBI" id="CHEBI:29105"/>
    </cofactor>
</comment>
<dbReference type="GO" id="GO:0008270">
    <property type="term" value="F:zinc ion binding"/>
    <property type="evidence" value="ECO:0007669"/>
    <property type="project" value="UniProtKB-UniRule"/>
</dbReference>
<proteinExistence type="inferred from homology"/>
<evidence type="ECO:0000256" key="2">
    <source>
        <dbReference type="ARBA" id="ARBA00012925"/>
    </source>
</evidence>
<dbReference type="FunFam" id="3.10.200.10:FF:000003">
    <property type="entry name" value="Carbonic anhydrase 12"/>
    <property type="match status" value="1"/>
</dbReference>
<sequence length="308" mass="35088">MKCFITVIIIFLTHILCFIFIISGFCQDFGYEGQEGPVHWGEKYEHCVGKHQSPINILVHNVHMVHLTPMIFKNFHLPIDEAILTNNGHTVVVTFQMQHPLIVSGGPLIGDYEFTQLHFHWGANNGEGSENTINNSSYPLEAHAVFYQKAYGSPQEAVDHPDGLAVLSFLYQVSDRNNENYGRIVNVLPNVKEPNTNATIYNFPELQKLIVKDTSVYYVYGGSLTTPPCNEAVTWIEFTDTVPIAPNQIDIFRQLNGEYGKLNHNFRPVQPLHGRIIRMNRGLDHISIAMQHSYSWCTIIINMFILKF</sequence>
<dbReference type="InterPro" id="IPR018338">
    <property type="entry name" value="Carbonic_anhydrase_a-class_CS"/>
</dbReference>
<dbReference type="GO" id="GO:0004089">
    <property type="term" value="F:carbonate dehydratase activity"/>
    <property type="evidence" value="ECO:0007669"/>
    <property type="project" value="UniProtKB-UniRule"/>
</dbReference>
<dbReference type="Pfam" id="PF00194">
    <property type="entry name" value="Carb_anhydrase"/>
    <property type="match status" value="1"/>
</dbReference>
<dbReference type="InterPro" id="IPR036398">
    <property type="entry name" value="CA_dom_sf"/>
</dbReference>
<dbReference type="SMART" id="SM01057">
    <property type="entry name" value="Carb_anhydrase"/>
    <property type="match status" value="1"/>
</dbReference>
<dbReference type="AlphaFoldDB" id="A0AAN7VSN7"/>
<dbReference type="PROSITE" id="PS51144">
    <property type="entry name" value="ALPHA_CA_2"/>
    <property type="match status" value="1"/>
</dbReference>